<dbReference type="SUPFAM" id="SSF51735">
    <property type="entry name" value="NAD(P)-binding Rossmann-fold domains"/>
    <property type="match status" value="1"/>
</dbReference>
<dbReference type="InterPro" id="IPR020904">
    <property type="entry name" value="Sc_DH/Rdtase_CS"/>
</dbReference>
<reference evidence="3" key="1">
    <citation type="submission" date="2020-02" db="EMBL/GenBank/DDBJ databases">
        <authorList>
            <person name="Meier V. D."/>
        </authorList>
    </citation>
    <scope>NUCLEOTIDE SEQUENCE</scope>
    <source>
        <strain evidence="3">AVDCRST_MAG77</strain>
    </source>
</reference>
<proteinExistence type="inferred from homology"/>
<gene>
    <name evidence="3" type="ORF">AVDCRST_MAG77-1319</name>
</gene>
<dbReference type="PROSITE" id="PS00061">
    <property type="entry name" value="ADH_SHORT"/>
    <property type="match status" value="1"/>
</dbReference>
<dbReference type="NCBIfam" id="NF006132">
    <property type="entry name" value="PRK08277.1"/>
    <property type="match status" value="1"/>
</dbReference>
<keyword evidence="2 3" id="KW-0560">Oxidoreductase</keyword>
<dbReference type="PRINTS" id="PR00080">
    <property type="entry name" value="SDRFAMILY"/>
</dbReference>
<dbReference type="InterPro" id="IPR036291">
    <property type="entry name" value="NAD(P)-bd_dom_sf"/>
</dbReference>
<dbReference type="PRINTS" id="PR00081">
    <property type="entry name" value="GDHRDH"/>
</dbReference>
<comment type="similarity">
    <text evidence="1">Belongs to the short-chain dehydrogenases/reductases (SDR) family.</text>
</comment>
<dbReference type="AlphaFoldDB" id="A0A6J4HXM0"/>
<evidence type="ECO:0000313" key="3">
    <source>
        <dbReference type="EMBL" id="CAA9234718.1"/>
    </source>
</evidence>
<dbReference type="EC" id="1.1.1.57" evidence="3"/>
<dbReference type="PANTHER" id="PTHR42760">
    <property type="entry name" value="SHORT-CHAIN DEHYDROGENASES/REDUCTASES FAMILY MEMBER"/>
    <property type="match status" value="1"/>
</dbReference>
<organism evidence="3">
    <name type="scientific">uncultured Chloroflexota bacterium</name>
    <dbReference type="NCBI Taxonomy" id="166587"/>
    <lineage>
        <taxon>Bacteria</taxon>
        <taxon>Bacillati</taxon>
        <taxon>Chloroflexota</taxon>
        <taxon>environmental samples</taxon>
    </lineage>
</organism>
<dbReference type="InterPro" id="IPR002347">
    <property type="entry name" value="SDR_fam"/>
</dbReference>
<evidence type="ECO:0000256" key="1">
    <source>
        <dbReference type="ARBA" id="ARBA00006484"/>
    </source>
</evidence>
<dbReference type="EMBL" id="CADCTC010000076">
    <property type="protein sequence ID" value="CAA9234718.1"/>
    <property type="molecule type" value="Genomic_DNA"/>
</dbReference>
<sequence length="288" mass="29825">MTTPSTPPSSDFLRSLFDLSGRVAVVTGGTGVLGSEMARGLARAGARVAVMGRRTTQAEGVAAVIVNAGGEAMALPADVLDARQLTDARSRLLDTWGRPDILINAAGGNMPAATIPDDRSIFDLDLGAFGQVLDLNLAGTVRPSMVFGEAMARPAAGETPRGCIVNVSSMTVERAVTRVVGYSAGKAAMENFTRWLAVELARKFGEGLRVNAIAPGFFIGEQNRALLTQPDGSLTARGQSIVAHTPAGRFGEAHELVSTLVWLCGPGASFINGIVVPIDGGFSAFSGV</sequence>
<name>A0A6J4HXM0_9CHLR</name>
<dbReference type="Gene3D" id="3.40.50.720">
    <property type="entry name" value="NAD(P)-binding Rossmann-like Domain"/>
    <property type="match status" value="1"/>
</dbReference>
<evidence type="ECO:0000256" key="2">
    <source>
        <dbReference type="ARBA" id="ARBA00023002"/>
    </source>
</evidence>
<dbReference type="Pfam" id="PF13561">
    <property type="entry name" value="adh_short_C2"/>
    <property type="match status" value="1"/>
</dbReference>
<accession>A0A6J4HXM0</accession>
<dbReference type="GO" id="GO:0008866">
    <property type="term" value="F:fructuronate reductase activity"/>
    <property type="evidence" value="ECO:0007669"/>
    <property type="project" value="UniProtKB-EC"/>
</dbReference>
<dbReference type="PANTHER" id="PTHR42760:SF115">
    <property type="entry name" value="3-OXOACYL-[ACYL-CARRIER-PROTEIN] REDUCTASE FABG"/>
    <property type="match status" value="1"/>
</dbReference>
<protein>
    <submittedName>
        <fullName evidence="3">D-mannonate oxidoreductase</fullName>
        <ecNumber evidence="3">1.1.1.57</ecNumber>
    </submittedName>
</protein>